<dbReference type="InterPro" id="IPR004474">
    <property type="entry name" value="LytR_CpsA_psr"/>
</dbReference>
<gene>
    <name evidence="5" type="ORF">NP777_24755</name>
</gene>
<name>A0ABT1V2B3_9ACTN</name>
<dbReference type="PANTHER" id="PTHR33392">
    <property type="entry name" value="POLYISOPRENYL-TEICHOIC ACID--PEPTIDOGLYCAN TEICHOIC ACID TRANSFERASE TAGU"/>
    <property type="match status" value="1"/>
</dbReference>
<keyword evidence="3" id="KW-0472">Membrane</keyword>
<comment type="caution">
    <text evidence="5">The sequence shown here is derived from an EMBL/GenBank/DDBJ whole genome shotgun (WGS) entry which is preliminary data.</text>
</comment>
<dbReference type="NCBIfam" id="TIGR00350">
    <property type="entry name" value="lytR_cpsA_psr"/>
    <property type="match status" value="1"/>
</dbReference>
<dbReference type="PANTHER" id="PTHR33392:SF6">
    <property type="entry name" value="POLYISOPRENYL-TEICHOIC ACID--PEPTIDOGLYCAN TEICHOIC ACID TRANSFERASE TAGU"/>
    <property type="match status" value="1"/>
</dbReference>
<feature type="compositionally biased region" description="Low complexity" evidence="2">
    <location>
        <begin position="32"/>
        <end position="53"/>
    </location>
</feature>
<feature type="domain" description="Cell envelope-related transcriptional attenuator" evidence="4">
    <location>
        <begin position="196"/>
        <end position="349"/>
    </location>
</feature>
<feature type="region of interest" description="Disordered" evidence="2">
    <location>
        <begin position="1"/>
        <end position="114"/>
    </location>
</feature>
<proteinExistence type="inferred from homology"/>
<feature type="region of interest" description="Disordered" evidence="2">
    <location>
        <begin position="153"/>
        <end position="198"/>
    </location>
</feature>
<keyword evidence="3" id="KW-0812">Transmembrane</keyword>
<feature type="transmembrane region" description="Helical" evidence="3">
    <location>
        <begin position="121"/>
        <end position="143"/>
    </location>
</feature>
<protein>
    <submittedName>
        <fullName evidence="5">LCP family protein</fullName>
    </submittedName>
</protein>
<evidence type="ECO:0000313" key="6">
    <source>
        <dbReference type="Proteomes" id="UP001204746"/>
    </source>
</evidence>
<accession>A0ABT1V2B3</accession>
<comment type="similarity">
    <text evidence="1">Belongs to the LytR/CpsA/Psr (LCP) family.</text>
</comment>
<feature type="compositionally biased region" description="Basic and acidic residues" evidence="2">
    <location>
        <begin position="174"/>
        <end position="185"/>
    </location>
</feature>
<dbReference type="Gene3D" id="3.40.630.190">
    <property type="entry name" value="LCP protein"/>
    <property type="match status" value="1"/>
</dbReference>
<keyword evidence="3" id="KW-1133">Transmembrane helix</keyword>
<evidence type="ECO:0000313" key="5">
    <source>
        <dbReference type="EMBL" id="MCQ8191422.1"/>
    </source>
</evidence>
<organism evidence="5 6">
    <name type="scientific">Streptomyces rugosispiralis</name>
    <dbReference type="NCBI Taxonomy" id="2967341"/>
    <lineage>
        <taxon>Bacteria</taxon>
        <taxon>Bacillati</taxon>
        <taxon>Actinomycetota</taxon>
        <taxon>Actinomycetes</taxon>
        <taxon>Kitasatosporales</taxon>
        <taxon>Streptomycetaceae</taxon>
        <taxon>Streptomyces</taxon>
    </lineage>
</organism>
<evidence type="ECO:0000256" key="1">
    <source>
        <dbReference type="ARBA" id="ARBA00006068"/>
    </source>
</evidence>
<feature type="compositionally biased region" description="Pro residues" evidence="2">
    <location>
        <begin position="90"/>
        <end position="103"/>
    </location>
</feature>
<evidence type="ECO:0000256" key="2">
    <source>
        <dbReference type="SAM" id="MobiDB-lite"/>
    </source>
</evidence>
<evidence type="ECO:0000256" key="3">
    <source>
        <dbReference type="SAM" id="Phobius"/>
    </source>
</evidence>
<reference evidence="5 6" key="1">
    <citation type="submission" date="2022-07" db="EMBL/GenBank/DDBJ databases">
        <authorList>
            <person name="Phongsopitanun W."/>
            <person name="Tanasupawat S."/>
        </authorList>
    </citation>
    <scope>NUCLEOTIDE SEQUENCE [LARGE SCALE GENOMIC DNA]</scope>
    <source>
        <strain evidence="5 6">RCU-064</strain>
    </source>
</reference>
<evidence type="ECO:0000259" key="4">
    <source>
        <dbReference type="Pfam" id="PF03816"/>
    </source>
</evidence>
<dbReference type="RefSeq" id="WP_256652394.1">
    <property type="nucleotide sequence ID" value="NZ_JANIAA010000018.1"/>
</dbReference>
<dbReference type="InterPro" id="IPR050922">
    <property type="entry name" value="LytR/CpsA/Psr_CW_biosynth"/>
</dbReference>
<keyword evidence="6" id="KW-1185">Reference proteome</keyword>
<sequence>MSDRLDGWTAGDQPSARAWEISTADTQSIPVQGAQGMPAAGPQGVPAQGPSAPSGVPAQGPSASPGVPAPHGMPTKPAPYRTGDETRAPEPVPPPVPTPPVPAPTVRRRAPKEPLSRRRRIVRLAVVAVSALLLASGGAYVWADTQLNREVDLGRAPDRPPPGKGTNYLIVGSDSREGLSEEARKSLRTGSAEGRRTDSMMVLHTGSNGTTMMSLPRDSWVNIPGFVRPETGRRYDPSQNKLNAAYSMGGPDLLVSTIERNTGLRIDHYAEIGFSGFVGVVDAVGGVRMCVDRDIKDPKSGLDLKKGCQTLDGAKALAFVRQRKQEAKGDLGRTRNQQKFLAALADKAATPGVLANPFAAFPTVRAGLDTLIVDKDMGLPTLMSMFEAVKGVTSGDGKQLNVPVSNTNLRTSKGSAVQWDETQARRLFDQLRNDQPVALAPPTPAAKR</sequence>
<dbReference type="EMBL" id="JANIAA010000018">
    <property type="protein sequence ID" value="MCQ8191422.1"/>
    <property type="molecule type" value="Genomic_DNA"/>
</dbReference>
<dbReference type="Proteomes" id="UP001204746">
    <property type="component" value="Unassembled WGS sequence"/>
</dbReference>
<dbReference type="Pfam" id="PF03816">
    <property type="entry name" value="LytR_cpsA_psr"/>
    <property type="match status" value="1"/>
</dbReference>